<feature type="domain" description="DinB-like" evidence="1">
    <location>
        <begin position="35"/>
        <end position="166"/>
    </location>
</feature>
<dbReference type="EMBL" id="BNAJ01000005">
    <property type="protein sequence ID" value="GHF44886.1"/>
    <property type="molecule type" value="Genomic_DNA"/>
</dbReference>
<reference evidence="5" key="2">
    <citation type="journal article" date="2019" name="Int. J. Syst. Evol. Microbiol.">
        <title>The Global Catalogue of Microorganisms (GCM) 10K type strain sequencing project: providing services to taxonomists for standard genome sequencing and annotation.</title>
        <authorList>
            <consortium name="The Broad Institute Genomics Platform"/>
            <consortium name="The Broad Institute Genome Sequencing Center for Infectious Disease"/>
            <person name="Wu L."/>
            <person name="Ma J."/>
        </authorList>
    </citation>
    <scope>NUCLEOTIDE SEQUENCE [LARGE SCALE GENOMIC DNA]</scope>
    <source>
        <strain evidence="5">CGMCC 1.18437</strain>
    </source>
</reference>
<dbReference type="InterPro" id="IPR034660">
    <property type="entry name" value="DinB/YfiT-like"/>
</dbReference>
<dbReference type="Gene3D" id="1.20.120.450">
    <property type="entry name" value="dinb family like domain"/>
    <property type="match status" value="1"/>
</dbReference>
<proteinExistence type="predicted"/>
<evidence type="ECO:0000313" key="3">
    <source>
        <dbReference type="EMBL" id="MBB5376727.1"/>
    </source>
</evidence>
<evidence type="ECO:0000259" key="1">
    <source>
        <dbReference type="Pfam" id="PF12867"/>
    </source>
</evidence>
<gene>
    <name evidence="2" type="ORF">GCM10017781_21550</name>
    <name evidence="3" type="ORF">HNQ07_002191</name>
</gene>
<reference evidence="2" key="4">
    <citation type="submission" date="2024-05" db="EMBL/GenBank/DDBJ databases">
        <authorList>
            <person name="Sun Q."/>
            <person name="Zhou Y."/>
        </authorList>
    </citation>
    <scope>NUCLEOTIDE SEQUENCE</scope>
    <source>
        <strain evidence="2">CGMCC 1.18437</strain>
    </source>
</reference>
<reference evidence="3 4" key="3">
    <citation type="submission" date="2020-08" db="EMBL/GenBank/DDBJ databases">
        <title>Genomic Encyclopedia of Type Strains, Phase IV (KMG-IV): sequencing the most valuable type-strain genomes for metagenomic binning, comparative biology and taxonomic classification.</title>
        <authorList>
            <person name="Goeker M."/>
        </authorList>
    </citation>
    <scope>NUCLEOTIDE SEQUENCE [LARGE SCALE GENOMIC DNA]</scope>
    <source>
        <strain evidence="3 4">DSM 27521</strain>
    </source>
</reference>
<evidence type="ECO:0000313" key="5">
    <source>
        <dbReference type="Proteomes" id="UP000619376"/>
    </source>
</evidence>
<dbReference type="InterPro" id="IPR024775">
    <property type="entry name" value="DinB-like"/>
</dbReference>
<dbReference type="Proteomes" id="UP000619376">
    <property type="component" value="Unassembled WGS sequence"/>
</dbReference>
<evidence type="ECO:0000313" key="4">
    <source>
        <dbReference type="Proteomes" id="UP000539473"/>
    </source>
</evidence>
<comment type="caution">
    <text evidence="3">The sequence shown here is derived from an EMBL/GenBank/DDBJ whole genome shotgun (WGS) entry which is preliminary data.</text>
</comment>
<sequence>MTGSATTFPIGGIAPLPTRDRAALRDVSERMTMAGAQWRTLLASLDAPGLARRSRPGAWSVAQLAHHTADAHLHGLNRLRSALTTPGYVIQPFDQDAWLTLPDATLPVDVALTLMGAATAHWTALLLGVDVEAFDTRILHPQEDEQDLWQLVAKHDWHLRHHLAQARQALEAGA</sequence>
<dbReference type="SUPFAM" id="SSF109854">
    <property type="entry name" value="DinB/YfiT-like putative metalloenzymes"/>
    <property type="match status" value="1"/>
</dbReference>
<keyword evidence="5" id="KW-1185">Reference proteome</keyword>
<organism evidence="3 4">
    <name type="scientific">Deinococcus metalli</name>
    <dbReference type="NCBI Taxonomy" id="1141878"/>
    <lineage>
        <taxon>Bacteria</taxon>
        <taxon>Thermotogati</taxon>
        <taxon>Deinococcota</taxon>
        <taxon>Deinococci</taxon>
        <taxon>Deinococcales</taxon>
        <taxon>Deinococcaceae</taxon>
        <taxon>Deinococcus</taxon>
    </lineage>
</organism>
<reference evidence="2" key="1">
    <citation type="journal article" date="2014" name="Int. J. Syst. Evol. Microbiol.">
        <title>Complete genome of a new Firmicutes species belonging to the dominant human colonic microbiota ('Ruminococcus bicirculans') reveals two chromosomes and a selective capacity to utilize plant glucans.</title>
        <authorList>
            <consortium name="NISC Comparative Sequencing Program"/>
            <person name="Wegmann U."/>
            <person name="Louis P."/>
            <person name="Goesmann A."/>
            <person name="Henrissat B."/>
            <person name="Duncan S.H."/>
            <person name="Flint H.J."/>
        </authorList>
    </citation>
    <scope>NUCLEOTIDE SEQUENCE</scope>
    <source>
        <strain evidence="2">CGMCC 1.18437</strain>
    </source>
</reference>
<protein>
    <recommendedName>
        <fullName evidence="1">DinB-like domain-containing protein</fullName>
    </recommendedName>
</protein>
<dbReference type="Pfam" id="PF12867">
    <property type="entry name" value="DinB_2"/>
    <property type="match status" value="1"/>
</dbReference>
<evidence type="ECO:0000313" key="2">
    <source>
        <dbReference type="EMBL" id="GHF44886.1"/>
    </source>
</evidence>
<dbReference type="Proteomes" id="UP000539473">
    <property type="component" value="Unassembled WGS sequence"/>
</dbReference>
<accession>A0A7W8KEI6</accession>
<dbReference type="EMBL" id="JACHFK010000005">
    <property type="protein sequence ID" value="MBB5376727.1"/>
    <property type="molecule type" value="Genomic_DNA"/>
</dbReference>
<dbReference type="AlphaFoldDB" id="A0A7W8KEI6"/>
<name>A0A7W8KEI6_9DEIO</name>
<dbReference type="RefSeq" id="WP_184111653.1">
    <property type="nucleotide sequence ID" value="NZ_BNAJ01000005.1"/>
</dbReference>